<reference evidence="2 3" key="1">
    <citation type="submission" date="2020-08" db="EMBL/GenBank/DDBJ databases">
        <title>Sequencing the genomes of 1000 actinobacteria strains.</title>
        <authorList>
            <person name="Klenk H.-P."/>
        </authorList>
    </citation>
    <scope>NUCLEOTIDE SEQUENCE [LARGE SCALE GENOMIC DNA]</scope>
    <source>
        <strain evidence="2 3">DSM 105784</strain>
    </source>
</reference>
<organism evidence="2 3">
    <name type="scientific">Conyzicola lurida</name>
    <dbReference type="NCBI Taxonomy" id="1172621"/>
    <lineage>
        <taxon>Bacteria</taxon>
        <taxon>Bacillati</taxon>
        <taxon>Actinomycetota</taxon>
        <taxon>Actinomycetes</taxon>
        <taxon>Micrococcales</taxon>
        <taxon>Microbacteriaceae</taxon>
        <taxon>Conyzicola</taxon>
    </lineage>
</organism>
<evidence type="ECO:0000313" key="3">
    <source>
        <dbReference type="Proteomes" id="UP000536685"/>
    </source>
</evidence>
<sequence>MTTRQYSALLVAALAAITMAGCTTAGDDTEPTAEPAATSGCTPETGAISWGTLSYGENVPVGVQVVTTTGSTTPSGPVTTVETIAVPTEPQFGGDGINMVSDFDSDLRDEWESVLIEDARTTGQVGEDFATDFVLGEQQYVTADPPADGTFVTAVETTPQVMPFTIECDGQEPFSGSVSAVTPGGTASVQLSCAADNSEASENQLAALEYCP</sequence>
<keyword evidence="1" id="KW-0732">Signal</keyword>
<dbReference type="RefSeq" id="WP_184237761.1">
    <property type="nucleotide sequence ID" value="NZ_JACHMJ010000001.1"/>
</dbReference>
<gene>
    <name evidence="2" type="ORF">HD599_002337</name>
</gene>
<name>A0A841ANX1_9MICO</name>
<feature type="signal peptide" evidence="1">
    <location>
        <begin position="1"/>
        <end position="25"/>
    </location>
</feature>
<evidence type="ECO:0000256" key="1">
    <source>
        <dbReference type="SAM" id="SignalP"/>
    </source>
</evidence>
<evidence type="ECO:0000313" key="2">
    <source>
        <dbReference type="EMBL" id="MBB5844014.1"/>
    </source>
</evidence>
<protein>
    <recommendedName>
        <fullName evidence="4">Lipoprotein</fullName>
    </recommendedName>
</protein>
<dbReference type="Proteomes" id="UP000536685">
    <property type="component" value="Unassembled WGS sequence"/>
</dbReference>
<evidence type="ECO:0008006" key="4">
    <source>
        <dbReference type="Google" id="ProtNLM"/>
    </source>
</evidence>
<keyword evidence="3" id="KW-1185">Reference proteome</keyword>
<comment type="caution">
    <text evidence="2">The sequence shown here is derived from an EMBL/GenBank/DDBJ whole genome shotgun (WGS) entry which is preliminary data.</text>
</comment>
<accession>A0A841ANX1</accession>
<dbReference type="PROSITE" id="PS51257">
    <property type="entry name" value="PROKAR_LIPOPROTEIN"/>
    <property type="match status" value="1"/>
</dbReference>
<dbReference type="AlphaFoldDB" id="A0A841ANX1"/>
<feature type="chain" id="PRO_5038820569" description="Lipoprotein" evidence="1">
    <location>
        <begin position="26"/>
        <end position="212"/>
    </location>
</feature>
<dbReference type="EMBL" id="JACHMJ010000001">
    <property type="protein sequence ID" value="MBB5844014.1"/>
    <property type="molecule type" value="Genomic_DNA"/>
</dbReference>
<proteinExistence type="predicted"/>